<evidence type="ECO:0000313" key="15">
    <source>
        <dbReference type="EMBL" id="KPC50265.1"/>
    </source>
</evidence>
<name>A0A0N0XIP0_9NEIS</name>
<dbReference type="Gene3D" id="3.40.1690.10">
    <property type="entry name" value="secretion proteins EscU"/>
    <property type="match status" value="1"/>
</dbReference>
<keyword evidence="6 13" id="KW-0812">Transmembrane</keyword>
<keyword evidence="15" id="KW-0969">Cilium</keyword>
<comment type="caution">
    <text evidence="15">The sequence shown here is derived from an EMBL/GenBank/DDBJ whole genome shotgun (WGS) entry which is preliminary data.</text>
</comment>
<dbReference type="PRINTS" id="PR00950">
    <property type="entry name" value="TYPE3IMSPROT"/>
</dbReference>
<dbReference type="InterPro" id="IPR006135">
    <property type="entry name" value="T3SS_substrate_exporter"/>
</dbReference>
<keyword evidence="10 13" id="KW-0472">Membrane</keyword>
<evidence type="ECO:0000256" key="3">
    <source>
        <dbReference type="ARBA" id="ARBA00021622"/>
    </source>
</evidence>
<organism evidence="15 16">
    <name type="scientific">Amantichitinum ursilacus</name>
    <dbReference type="NCBI Taxonomy" id="857265"/>
    <lineage>
        <taxon>Bacteria</taxon>
        <taxon>Pseudomonadati</taxon>
        <taxon>Pseudomonadota</taxon>
        <taxon>Betaproteobacteria</taxon>
        <taxon>Neisseriales</taxon>
        <taxon>Chitinibacteraceae</taxon>
        <taxon>Amantichitinum</taxon>
    </lineage>
</organism>
<sequence>MAEDSDAEKTEPASGKRLEEARQKGQVPRSQELGSFAIMITGMLAMVALGPKLAIAIEQICRRELTFNHATVSDPQQMFIHFMAAGQQALFAFLPIAGACVAVALISPMAIGGFLFTGTAFAPNFGRLNPASGIGRMFSVRALVEAGKAILKTGLIGGVAVTVLWREKDQFLQLIVMPTEVSMAYVLEMVRYTLLLVIGSMGLIAAIDVPYQLWDYYKKLRMTKEEAKQESKESDGDPQIKARIRQMQRQAARRRMMQQIPKADVVVTNPTHYAVALQYNERMRAPKVVAKGSYLLAERIIDLARESNVTVIRTPPFARALYHHTDLDEEIPAALYTAAAEVLAYIYQLKNWKREGGTEPTLNDDLPVPTELDPEATTA</sequence>
<dbReference type="AlphaFoldDB" id="A0A0N0XIP0"/>
<reference evidence="15 16" key="1">
    <citation type="submission" date="2015-07" db="EMBL/GenBank/DDBJ databases">
        <title>Draft genome sequence of the Amantichitinum ursilacus IGB-41, a new chitin-degrading bacterium.</title>
        <authorList>
            <person name="Kirstahler P."/>
            <person name="Guenther M."/>
            <person name="Grumaz C."/>
            <person name="Rupp S."/>
            <person name="Zibek S."/>
            <person name="Sohn K."/>
        </authorList>
    </citation>
    <scope>NUCLEOTIDE SEQUENCE [LARGE SCALE GENOMIC DNA]</scope>
    <source>
        <strain evidence="15 16">IGB-41</strain>
    </source>
</reference>
<keyword evidence="5 13" id="KW-1003">Cell membrane</keyword>
<dbReference type="InterPro" id="IPR029025">
    <property type="entry name" value="T3SS_substrate_exporter_C"/>
</dbReference>
<evidence type="ECO:0000256" key="8">
    <source>
        <dbReference type="ARBA" id="ARBA00022927"/>
    </source>
</evidence>
<feature type="transmembrane region" description="Helical" evidence="13">
    <location>
        <begin position="33"/>
        <end position="55"/>
    </location>
</feature>
<dbReference type="PATRIC" id="fig|857265.3.peg.3658"/>
<evidence type="ECO:0000256" key="5">
    <source>
        <dbReference type="ARBA" id="ARBA00022475"/>
    </source>
</evidence>
<evidence type="ECO:0000256" key="7">
    <source>
        <dbReference type="ARBA" id="ARBA00022795"/>
    </source>
</evidence>
<comment type="subcellular location">
    <subcellularLocation>
        <location evidence="1">Cell membrane</location>
        <topology evidence="1">Multi-pass membrane protein</topology>
    </subcellularLocation>
</comment>
<keyword evidence="8 13" id="KW-0653">Protein transport</keyword>
<feature type="compositionally biased region" description="Basic and acidic residues" evidence="14">
    <location>
        <begin position="7"/>
        <end position="23"/>
    </location>
</feature>
<evidence type="ECO:0000256" key="13">
    <source>
        <dbReference type="RuleBase" id="RU364091"/>
    </source>
</evidence>
<evidence type="ECO:0000256" key="14">
    <source>
        <dbReference type="SAM" id="MobiDB-lite"/>
    </source>
</evidence>
<evidence type="ECO:0000256" key="10">
    <source>
        <dbReference type="ARBA" id="ARBA00023136"/>
    </source>
</evidence>
<evidence type="ECO:0000256" key="2">
    <source>
        <dbReference type="ARBA" id="ARBA00010690"/>
    </source>
</evidence>
<evidence type="ECO:0000256" key="9">
    <source>
        <dbReference type="ARBA" id="ARBA00022989"/>
    </source>
</evidence>
<keyword evidence="15" id="KW-0282">Flagellum</keyword>
<comment type="caution">
    <text evidence="13">Lacks conserved residue(s) required for the propagation of feature annotation.</text>
</comment>
<accession>A0A0N0XIP0</accession>
<feature type="region of interest" description="Disordered" evidence="14">
    <location>
        <begin position="358"/>
        <end position="379"/>
    </location>
</feature>
<dbReference type="SUPFAM" id="SSF160544">
    <property type="entry name" value="EscU C-terminal domain-like"/>
    <property type="match status" value="1"/>
</dbReference>
<keyword evidence="7 13" id="KW-1005">Bacterial flagellum biogenesis</keyword>
<comment type="similarity">
    <text evidence="2 13">Belongs to the type III secretion exporter family.</text>
</comment>
<keyword evidence="16" id="KW-1185">Reference proteome</keyword>
<dbReference type="InterPro" id="IPR006136">
    <property type="entry name" value="FlhB"/>
</dbReference>
<dbReference type="NCBIfam" id="TIGR00328">
    <property type="entry name" value="flhB"/>
    <property type="match status" value="1"/>
</dbReference>
<feature type="transmembrane region" description="Helical" evidence="13">
    <location>
        <begin position="89"/>
        <end position="116"/>
    </location>
</feature>
<protein>
    <recommendedName>
        <fullName evidence="3 13">Flagellar biosynthetic protein FlhB</fullName>
    </recommendedName>
</protein>
<dbReference type="PANTHER" id="PTHR30531">
    <property type="entry name" value="FLAGELLAR BIOSYNTHETIC PROTEIN FLHB"/>
    <property type="match status" value="1"/>
</dbReference>
<dbReference type="EMBL" id="LAQT01000030">
    <property type="protein sequence ID" value="KPC50265.1"/>
    <property type="molecule type" value="Genomic_DNA"/>
</dbReference>
<evidence type="ECO:0000256" key="1">
    <source>
        <dbReference type="ARBA" id="ARBA00004651"/>
    </source>
</evidence>
<proteinExistence type="inferred from homology"/>
<dbReference type="Proteomes" id="UP000037939">
    <property type="component" value="Unassembled WGS sequence"/>
</dbReference>
<feature type="region of interest" description="Disordered" evidence="14">
    <location>
        <begin position="1"/>
        <end position="27"/>
    </location>
</feature>
<dbReference type="GO" id="GO:0005886">
    <property type="term" value="C:plasma membrane"/>
    <property type="evidence" value="ECO:0007669"/>
    <property type="project" value="UniProtKB-SubCell"/>
</dbReference>
<dbReference type="PANTHER" id="PTHR30531:SF12">
    <property type="entry name" value="FLAGELLAR BIOSYNTHETIC PROTEIN FLHB"/>
    <property type="match status" value="1"/>
</dbReference>
<dbReference type="Pfam" id="PF01312">
    <property type="entry name" value="Bac_export_2"/>
    <property type="match status" value="1"/>
</dbReference>
<dbReference type="STRING" id="857265.WG78_17875"/>
<keyword evidence="4 13" id="KW-0813">Transport</keyword>
<keyword evidence="9 13" id="KW-1133">Transmembrane helix</keyword>
<evidence type="ECO:0000256" key="12">
    <source>
        <dbReference type="ARBA" id="ARBA00025078"/>
    </source>
</evidence>
<keyword evidence="11 13" id="KW-1006">Bacterial flagellum protein export</keyword>
<comment type="function">
    <text evidence="12 13">Required for formation of the rod structure in the basal body of the flagellar apparatus. Together with FliI and FliH, may constitute the export apparatus of flagellin.</text>
</comment>
<dbReference type="RefSeq" id="WP_053939165.1">
    <property type="nucleotide sequence ID" value="NZ_LAQT01000030.1"/>
</dbReference>
<evidence type="ECO:0000313" key="16">
    <source>
        <dbReference type="Proteomes" id="UP000037939"/>
    </source>
</evidence>
<feature type="transmembrane region" description="Helical" evidence="13">
    <location>
        <begin position="192"/>
        <end position="214"/>
    </location>
</feature>
<evidence type="ECO:0000256" key="4">
    <source>
        <dbReference type="ARBA" id="ARBA00022448"/>
    </source>
</evidence>
<evidence type="ECO:0000256" key="6">
    <source>
        <dbReference type="ARBA" id="ARBA00022692"/>
    </source>
</evidence>
<gene>
    <name evidence="15" type="primary">flhB_2</name>
    <name evidence="13" type="synonym">flhB</name>
    <name evidence="15" type="ORF">WG78_17875</name>
</gene>
<dbReference type="OrthoDB" id="9807950at2"/>
<keyword evidence="15" id="KW-0966">Cell projection</keyword>
<dbReference type="GO" id="GO:0044780">
    <property type="term" value="P:bacterial-type flagellum assembly"/>
    <property type="evidence" value="ECO:0007669"/>
    <property type="project" value="InterPro"/>
</dbReference>
<dbReference type="GO" id="GO:0009306">
    <property type="term" value="P:protein secretion"/>
    <property type="evidence" value="ECO:0007669"/>
    <property type="project" value="InterPro"/>
</dbReference>
<evidence type="ECO:0000256" key="11">
    <source>
        <dbReference type="ARBA" id="ARBA00023225"/>
    </source>
</evidence>